<keyword evidence="3" id="KW-1185">Reference proteome</keyword>
<reference evidence="2 3" key="1">
    <citation type="submission" date="2019-05" db="EMBL/GenBank/DDBJ databases">
        <title>Another draft genome of Portunus trituberculatus and its Hox gene families provides insights of decapod evolution.</title>
        <authorList>
            <person name="Jeong J.-H."/>
            <person name="Song I."/>
            <person name="Kim S."/>
            <person name="Choi T."/>
            <person name="Kim D."/>
            <person name="Ryu S."/>
            <person name="Kim W."/>
        </authorList>
    </citation>
    <scope>NUCLEOTIDE SEQUENCE [LARGE SCALE GENOMIC DNA]</scope>
    <source>
        <tissue evidence="2">Muscle</tissue>
    </source>
</reference>
<sequence length="62" mass="7547">MGNSQRNKLKQNTRGEGKLPLEGQRHKEGEQKRNKYHCRRVRVLKVTYTNEKWYFNNKNKVE</sequence>
<feature type="compositionally biased region" description="Polar residues" evidence="1">
    <location>
        <begin position="1"/>
        <end position="12"/>
    </location>
</feature>
<evidence type="ECO:0000313" key="3">
    <source>
        <dbReference type="Proteomes" id="UP000324222"/>
    </source>
</evidence>
<dbReference type="AlphaFoldDB" id="A0A5B7GWG7"/>
<proteinExistence type="predicted"/>
<comment type="caution">
    <text evidence="2">The sequence shown here is derived from an EMBL/GenBank/DDBJ whole genome shotgun (WGS) entry which is preliminary data.</text>
</comment>
<gene>
    <name evidence="2" type="ORF">E2C01_057316</name>
</gene>
<dbReference type="Proteomes" id="UP000324222">
    <property type="component" value="Unassembled WGS sequence"/>
</dbReference>
<feature type="compositionally biased region" description="Basic and acidic residues" evidence="1">
    <location>
        <begin position="13"/>
        <end position="33"/>
    </location>
</feature>
<organism evidence="2 3">
    <name type="scientific">Portunus trituberculatus</name>
    <name type="common">Swimming crab</name>
    <name type="synonym">Neptunus trituberculatus</name>
    <dbReference type="NCBI Taxonomy" id="210409"/>
    <lineage>
        <taxon>Eukaryota</taxon>
        <taxon>Metazoa</taxon>
        <taxon>Ecdysozoa</taxon>
        <taxon>Arthropoda</taxon>
        <taxon>Crustacea</taxon>
        <taxon>Multicrustacea</taxon>
        <taxon>Malacostraca</taxon>
        <taxon>Eumalacostraca</taxon>
        <taxon>Eucarida</taxon>
        <taxon>Decapoda</taxon>
        <taxon>Pleocyemata</taxon>
        <taxon>Brachyura</taxon>
        <taxon>Eubrachyura</taxon>
        <taxon>Portunoidea</taxon>
        <taxon>Portunidae</taxon>
        <taxon>Portuninae</taxon>
        <taxon>Portunus</taxon>
    </lineage>
</organism>
<protein>
    <submittedName>
        <fullName evidence="2">Uncharacterized protein</fullName>
    </submittedName>
</protein>
<feature type="region of interest" description="Disordered" evidence="1">
    <location>
        <begin position="1"/>
        <end position="34"/>
    </location>
</feature>
<evidence type="ECO:0000256" key="1">
    <source>
        <dbReference type="SAM" id="MobiDB-lite"/>
    </source>
</evidence>
<evidence type="ECO:0000313" key="2">
    <source>
        <dbReference type="EMBL" id="MPC63222.1"/>
    </source>
</evidence>
<accession>A0A5B7GWG7</accession>
<dbReference type="EMBL" id="VSRR010020541">
    <property type="protein sequence ID" value="MPC63222.1"/>
    <property type="molecule type" value="Genomic_DNA"/>
</dbReference>
<name>A0A5B7GWG7_PORTR</name>